<evidence type="ECO:0000256" key="1">
    <source>
        <dbReference type="ARBA" id="ARBA00004370"/>
    </source>
</evidence>
<dbReference type="EMBL" id="CSAE01000444">
    <property type="protein sequence ID" value="COW30687.1"/>
    <property type="molecule type" value="Genomic_DNA"/>
</dbReference>
<evidence type="ECO:0000313" key="4">
    <source>
        <dbReference type="EMBL" id="COW30687.1"/>
    </source>
</evidence>
<keyword evidence="2" id="KW-0472">Membrane</keyword>
<protein>
    <submittedName>
        <fullName evidence="4">Putative MCE associated membrane protein</fullName>
    </submittedName>
</protein>
<dbReference type="PANTHER" id="PTHR37042">
    <property type="entry name" value="OUTER MEMBRANE PROTEIN RV1973"/>
    <property type="match status" value="1"/>
</dbReference>
<accession>A0A0U0RUG8</accession>
<evidence type="ECO:0000313" key="3">
    <source>
        <dbReference type="EMBL" id="CKS83163.1"/>
    </source>
</evidence>
<sequence length="51" mass="5505">MSTSADRAVVLLFVNQTITVGKDAPTTAASSVRVTLDNINGRWLISQFEPI</sequence>
<dbReference type="AlphaFoldDB" id="A0A0U0RUG8"/>
<dbReference type="EMBL" id="CNFU01000974">
    <property type="protein sequence ID" value="CKS83163.1"/>
    <property type="molecule type" value="Genomic_DNA"/>
</dbReference>
<name>A0A0U0RUG8_MYCTX</name>
<dbReference type="PANTHER" id="PTHR37042:SF4">
    <property type="entry name" value="OUTER MEMBRANE PROTEIN RV1973"/>
    <property type="match status" value="1"/>
</dbReference>
<reference evidence="5 6" key="2">
    <citation type="submission" date="2015-03" db="EMBL/GenBank/DDBJ databases">
        <authorList>
            <consortium name="Pathogen Informatics"/>
        </authorList>
    </citation>
    <scope>NUCLEOTIDE SEQUENCE [LARGE SCALE GENOMIC DNA]</scope>
    <source>
        <strain evidence="3 6">Bir 187</strain>
        <strain evidence="5">K00500041</strain>
    </source>
</reference>
<dbReference type="Proteomes" id="UP000038802">
    <property type="component" value="Unassembled WGS sequence"/>
</dbReference>
<proteinExistence type="predicted"/>
<evidence type="ECO:0000313" key="5">
    <source>
        <dbReference type="Proteomes" id="UP000038802"/>
    </source>
</evidence>
<evidence type="ECO:0000256" key="2">
    <source>
        <dbReference type="ARBA" id="ARBA00023136"/>
    </source>
</evidence>
<organism evidence="4 5">
    <name type="scientific">Mycobacterium tuberculosis</name>
    <dbReference type="NCBI Taxonomy" id="1773"/>
    <lineage>
        <taxon>Bacteria</taxon>
        <taxon>Bacillati</taxon>
        <taxon>Actinomycetota</taxon>
        <taxon>Actinomycetes</taxon>
        <taxon>Mycobacteriales</taxon>
        <taxon>Mycobacteriaceae</taxon>
        <taxon>Mycobacterium</taxon>
        <taxon>Mycobacterium tuberculosis complex</taxon>
    </lineage>
</organism>
<gene>
    <name evidence="4" type="ORF">ERS007703_03342</name>
    <name evidence="3" type="ORF">ERS027661_03588</name>
</gene>
<reference evidence="4" key="1">
    <citation type="submission" date="2015-03" db="EMBL/GenBank/DDBJ databases">
        <authorList>
            <person name="Murphy D."/>
        </authorList>
    </citation>
    <scope>NUCLEOTIDE SEQUENCE [LARGE SCALE GENOMIC DNA]</scope>
    <source>
        <strain evidence="4">K00500041</strain>
    </source>
</reference>
<comment type="subcellular location">
    <subcellularLocation>
        <location evidence="1">Membrane</location>
    </subcellularLocation>
</comment>
<dbReference type="Proteomes" id="UP000049023">
    <property type="component" value="Unassembled WGS sequence"/>
</dbReference>
<evidence type="ECO:0000313" key="6">
    <source>
        <dbReference type="Proteomes" id="UP000049023"/>
    </source>
</evidence>
<dbReference type="GO" id="GO:0016020">
    <property type="term" value="C:membrane"/>
    <property type="evidence" value="ECO:0007669"/>
    <property type="project" value="UniProtKB-SubCell"/>
</dbReference>